<dbReference type="EMBL" id="JBFAKC010000008">
    <property type="protein sequence ID" value="MEV0709812.1"/>
    <property type="molecule type" value="Genomic_DNA"/>
</dbReference>
<comment type="caution">
    <text evidence="3">The sequence shown here is derived from an EMBL/GenBank/DDBJ whole genome shotgun (WGS) entry which is preliminary data.</text>
</comment>
<feature type="chain" id="PRO_5046239613" evidence="2">
    <location>
        <begin position="22"/>
        <end position="265"/>
    </location>
</feature>
<evidence type="ECO:0000313" key="3">
    <source>
        <dbReference type="EMBL" id="MEV0709812.1"/>
    </source>
</evidence>
<keyword evidence="1" id="KW-0812">Transmembrane</keyword>
<feature type="transmembrane region" description="Helical" evidence="1">
    <location>
        <begin position="218"/>
        <end position="240"/>
    </location>
</feature>
<dbReference type="Proteomes" id="UP001551695">
    <property type="component" value="Unassembled WGS sequence"/>
</dbReference>
<dbReference type="RefSeq" id="WP_355089616.1">
    <property type="nucleotide sequence ID" value="NZ_JBEXKW010000073.1"/>
</dbReference>
<evidence type="ECO:0000256" key="1">
    <source>
        <dbReference type="SAM" id="Phobius"/>
    </source>
</evidence>
<keyword evidence="1" id="KW-1133">Transmembrane helix</keyword>
<keyword evidence="2" id="KW-0732">Signal</keyword>
<proteinExistence type="predicted"/>
<accession>A0ABV3FWM1</accession>
<feature type="transmembrane region" description="Helical" evidence="1">
    <location>
        <begin position="189"/>
        <end position="212"/>
    </location>
</feature>
<sequence length="265" mass="26281">MVVAGAVPVVLTLVGTGTANAEPEQFAPVSRSDAAIADAVADEAPQWPAADVPNVRPYQGTRIPEDTLTSLQWARPIPKGEYLAPLEALHAPVAVAPVPPIAPPPGMLRFGDVQVESPEWLPREQAIQINDGSAQAEANLATFLDSVGMERTRSDRVASQTIGAAAIGATAGAAFASPFALIGAGVGGGIGLAIGLPFAPIGLAAAPLGAAYGFGLMAAPLAAIGAGIGAGVGMTAALAAPPRALEAAPATAAPAEQVLDETVEG</sequence>
<name>A0ABV3FWM1_9NOCA</name>
<keyword evidence="1" id="KW-0472">Membrane</keyword>
<reference evidence="3 4" key="1">
    <citation type="submission" date="2024-06" db="EMBL/GenBank/DDBJ databases">
        <title>The Natural Products Discovery Center: Release of the First 8490 Sequenced Strains for Exploring Actinobacteria Biosynthetic Diversity.</title>
        <authorList>
            <person name="Kalkreuter E."/>
            <person name="Kautsar S.A."/>
            <person name="Yang D."/>
            <person name="Bader C.D."/>
            <person name="Teijaro C.N."/>
            <person name="Fluegel L."/>
            <person name="Davis C.M."/>
            <person name="Simpson J.R."/>
            <person name="Lauterbach L."/>
            <person name="Steele A.D."/>
            <person name="Gui C."/>
            <person name="Meng S."/>
            <person name="Li G."/>
            <person name="Viehrig K."/>
            <person name="Ye F."/>
            <person name="Su P."/>
            <person name="Kiefer A.F."/>
            <person name="Nichols A."/>
            <person name="Cepeda A.J."/>
            <person name="Yan W."/>
            <person name="Fan B."/>
            <person name="Jiang Y."/>
            <person name="Adhikari A."/>
            <person name="Zheng C.-J."/>
            <person name="Schuster L."/>
            <person name="Cowan T.M."/>
            <person name="Smanski M.J."/>
            <person name="Chevrette M.G."/>
            <person name="De Carvalho L.P.S."/>
            <person name="Shen B."/>
        </authorList>
    </citation>
    <scope>NUCLEOTIDE SEQUENCE [LARGE SCALE GENOMIC DNA]</scope>
    <source>
        <strain evidence="3 4">NPDC050403</strain>
    </source>
</reference>
<organism evidence="3 4">
    <name type="scientific">Nocardia aurea</name>
    <dbReference type="NCBI Taxonomy" id="2144174"/>
    <lineage>
        <taxon>Bacteria</taxon>
        <taxon>Bacillati</taxon>
        <taxon>Actinomycetota</taxon>
        <taxon>Actinomycetes</taxon>
        <taxon>Mycobacteriales</taxon>
        <taxon>Nocardiaceae</taxon>
        <taxon>Nocardia</taxon>
    </lineage>
</organism>
<evidence type="ECO:0000313" key="4">
    <source>
        <dbReference type="Proteomes" id="UP001551695"/>
    </source>
</evidence>
<feature type="signal peptide" evidence="2">
    <location>
        <begin position="1"/>
        <end position="21"/>
    </location>
</feature>
<gene>
    <name evidence="3" type="ORF">AB0I48_19790</name>
</gene>
<evidence type="ECO:0000256" key="2">
    <source>
        <dbReference type="SAM" id="SignalP"/>
    </source>
</evidence>
<protein>
    <submittedName>
        <fullName evidence="3">Uncharacterized protein</fullName>
    </submittedName>
</protein>
<keyword evidence="4" id="KW-1185">Reference proteome</keyword>